<keyword evidence="4" id="KW-1185">Reference proteome</keyword>
<reference evidence="3 4" key="1">
    <citation type="submission" date="2024-02" db="EMBL/GenBank/DDBJ databases">
        <title>The whole genome sequence of five bacterial samples isolated from Abu Dhabi Sabkha-shore region.</title>
        <authorList>
            <person name="Sudalaimuthuasari N."/>
            <person name="Sarfraz B."/>
            <person name="Tuyisabe J.D."/>
            <person name="Mugisha Ntwali L.D.M."/>
            <person name="Ali A.I.A.A."/>
            <person name="Almansoori S.Z.A."/>
            <person name="Alajami H.S.A."/>
            <person name="Almeqbaali A.A.S."/>
            <person name="Kundu B."/>
            <person name="Saeed E.E."/>
            <person name="Sukumarinath V."/>
            <person name="Mishra A.K."/>
            <person name="Hazzouri K.M."/>
            <person name="Almaskari R."/>
            <person name="Sharma A.K."/>
            <person name="Amiri K.M.A."/>
        </authorList>
    </citation>
    <scope>NUCLEOTIDE SEQUENCE [LARGE SCALE GENOMIC DNA]</scope>
    <source>
        <strain evidence="4">kcgeb_sd</strain>
    </source>
</reference>
<accession>A0ABZ2D7D1</accession>
<sequence>MGDWANEAVDEVVREVRSIEWQGKPARVVAAARSYATDPADLWDAITDPARLKRWFLPISGELREGGHYQFDGNAGGTIDRCEAPRHLAVTWEFNGGLSWVNVTLEADGSGATRLLLEHIGLEDEAGLAFWQQFGPGAVGVGWDLGLYGLAEHLRTGEGKPEQGEEEWLATGEGRAFATASSEAWYRAALAFGTDESAARGAADRTTAFYTGGGEA</sequence>
<dbReference type="RefSeq" id="WP_338446037.1">
    <property type="nucleotide sequence ID" value="NZ_CP144918.1"/>
</dbReference>
<gene>
    <name evidence="3" type="ORF">V5F89_12900</name>
</gene>
<evidence type="ECO:0000259" key="2">
    <source>
        <dbReference type="Pfam" id="PF08327"/>
    </source>
</evidence>
<dbReference type="Gene3D" id="3.30.530.20">
    <property type="match status" value="1"/>
</dbReference>
<feature type="domain" description="Activator of Hsp90 ATPase homologue 1/2-like C-terminal" evidence="2">
    <location>
        <begin position="37"/>
        <end position="139"/>
    </location>
</feature>
<dbReference type="InterPro" id="IPR013538">
    <property type="entry name" value="ASHA1/2-like_C"/>
</dbReference>
<evidence type="ECO:0000313" key="3">
    <source>
        <dbReference type="EMBL" id="WWA47146.1"/>
    </source>
</evidence>
<protein>
    <submittedName>
        <fullName evidence="3">SRPBCC family protein</fullName>
    </submittedName>
</protein>
<dbReference type="CDD" id="cd08899">
    <property type="entry name" value="SRPBCC_CalC_Aha1-like_6"/>
    <property type="match status" value="1"/>
</dbReference>
<proteinExistence type="inferred from homology"/>
<organism evidence="3 4">
    <name type="scientific">Pelagerythrobacter marensis</name>
    <dbReference type="NCBI Taxonomy" id="543877"/>
    <lineage>
        <taxon>Bacteria</taxon>
        <taxon>Pseudomonadati</taxon>
        <taxon>Pseudomonadota</taxon>
        <taxon>Alphaproteobacteria</taxon>
        <taxon>Sphingomonadales</taxon>
        <taxon>Erythrobacteraceae</taxon>
        <taxon>Pelagerythrobacter</taxon>
    </lineage>
</organism>
<dbReference type="Proteomes" id="UP001335183">
    <property type="component" value="Chromosome"/>
</dbReference>
<name>A0ABZ2D7D1_9SPHN</name>
<dbReference type="Pfam" id="PF08327">
    <property type="entry name" value="AHSA1"/>
    <property type="match status" value="1"/>
</dbReference>
<comment type="similarity">
    <text evidence="1">Belongs to the AHA1 family.</text>
</comment>
<dbReference type="EMBL" id="CP144918">
    <property type="protein sequence ID" value="WWA47146.1"/>
    <property type="molecule type" value="Genomic_DNA"/>
</dbReference>
<evidence type="ECO:0000313" key="4">
    <source>
        <dbReference type="Proteomes" id="UP001335183"/>
    </source>
</evidence>
<dbReference type="SUPFAM" id="SSF55961">
    <property type="entry name" value="Bet v1-like"/>
    <property type="match status" value="1"/>
</dbReference>
<dbReference type="InterPro" id="IPR023393">
    <property type="entry name" value="START-like_dom_sf"/>
</dbReference>
<evidence type="ECO:0000256" key="1">
    <source>
        <dbReference type="ARBA" id="ARBA00006817"/>
    </source>
</evidence>